<evidence type="ECO:0000256" key="1">
    <source>
        <dbReference type="ARBA" id="ARBA00022679"/>
    </source>
</evidence>
<dbReference type="AlphaFoldDB" id="A0A923LE28"/>
<comment type="pathway">
    <text evidence="7 9">Carbohydrate degradation; L-arabinose degradation via L-ribulose; D-xylulose 5-phosphate from L-arabinose (bacterial route): step 2/3.</text>
</comment>
<keyword evidence="4 7" id="KW-0067">ATP-binding</keyword>
<dbReference type="Gene3D" id="3.30.420.40">
    <property type="match status" value="2"/>
</dbReference>
<organism evidence="12 13">
    <name type="scientific">Anaerosacchariphilus hominis</name>
    <dbReference type="NCBI Taxonomy" id="2763017"/>
    <lineage>
        <taxon>Bacteria</taxon>
        <taxon>Bacillati</taxon>
        <taxon>Bacillota</taxon>
        <taxon>Clostridia</taxon>
        <taxon>Lachnospirales</taxon>
        <taxon>Lachnospiraceae</taxon>
        <taxon>Anaerosacchariphilus</taxon>
    </lineage>
</organism>
<dbReference type="Pfam" id="PF02782">
    <property type="entry name" value="FGGY_C"/>
    <property type="match status" value="1"/>
</dbReference>
<dbReference type="HAMAP" id="MF_00520">
    <property type="entry name" value="Ribulokinase"/>
    <property type="match status" value="1"/>
</dbReference>
<proteinExistence type="inferred from homology"/>
<dbReference type="RefSeq" id="WP_186872316.1">
    <property type="nucleotide sequence ID" value="NZ_JACOOR010000006.1"/>
</dbReference>
<evidence type="ECO:0000256" key="8">
    <source>
        <dbReference type="NCBIfam" id="TIGR01234"/>
    </source>
</evidence>
<dbReference type="EMBL" id="JACOOR010000006">
    <property type="protein sequence ID" value="MBC5660455.1"/>
    <property type="molecule type" value="Genomic_DNA"/>
</dbReference>
<keyword evidence="2 7" id="KW-0547">Nucleotide-binding</keyword>
<dbReference type="PIRSF" id="PIRSF000538">
    <property type="entry name" value="GlpK"/>
    <property type="match status" value="1"/>
</dbReference>
<dbReference type="GO" id="GO:0005737">
    <property type="term" value="C:cytoplasm"/>
    <property type="evidence" value="ECO:0007669"/>
    <property type="project" value="TreeGrafter"/>
</dbReference>
<protein>
    <recommendedName>
        <fullName evidence="7 8">Ribulokinase</fullName>
        <ecNumber evidence="7 8">2.7.1.16</ecNumber>
    </recommendedName>
</protein>
<name>A0A923LE28_9FIRM</name>
<dbReference type="InterPro" id="IPR043129">
    <property type="entry name" value="ATPase_NBD"/>
</dbReference>
<dbReference type="PANTHER" id="PTHR43435:SF4">
    <property type="entry name" value="FGGY CARBOHYDRATE KINASE DOMAIN-CONTAINING PROTEIN"/>
    <property type="match status" value="1"/>
</dbReference>
<sequence>MSENTREKYTIGIDFGTGSARAVIINVKTGELKASAMYVYPHDTMTEQLPDGTKLGKDYALQHPMDYLEALEHAVPEAMELSGLRQEDIIGVAASFTSSTYLPIKKDLTPLCTLPEFASNPHAYVKLWKHHSPGKEADQINEVIKRRDEKWVRYYGNRITSEYPISKVLETLHCAPEVYRAADYYIEAGDWITAILCGKLQKSICAAGYKGFCNWKTGYPDREFYEELHPELANYVSEKLNYPMIGLGEEAGKVCGDAARRFGLPEGCAVAPFVIDSFAGVAGAGIDRTNIMLSVLGTSGCHLILSKEEHLVPGIFGMSYGGIYPGFFSYEAGQSALGDLFEWQVKNCMPEDYAQEAEKESKDSQQYLSEKAAELKPGETGIVALDWWNGNRSILLNSSLTGLMVGMTLQTKAEHIYRALLEATAFSTRKIVENYREHGVNIDAIYATGGISQKNMLLMQIYADVLNLPLRICGGMYGCARGSAAYAAVAAGKETGGYDDILEAARHIGLKSERRFFPNPENVEVYNKLYEEYSELHDHFGRGRDDVMQRLLAYRSEAVQKG</sequence>
<dbReference type="InterPro" id="IPR018483">
    <property type="entry name" value="Carb_kinase_FGGY_CS"/>
</dbReference>
<feature type="domain" description="Carbohydrate kinase FGGY N-terminal" evidence="10">
    <location>
        <begin position="9"/>
        <end position="281"/>
    </location>
</feature>
<evidence type="ECO:0000256" key="7">
    <source>
        <dbReference type="HAMAP-Rule" id="MF_00520"/>
    </source>
</evidence>
<evidence type="ECO:0000259" key="10">
    <source>
        <dbReference type="Pfam" id="PF00370"/>
    </source>
</evidence>
<reference evidence="12" key="1">
    <citation type="submission" date="2020-08" db="EMBL/GenBank/DDBJ databases">
        <title>Genome public.</title>
        <authorList>
            <person name="Liu C."/>
            <person name="Sun Q."/>
        </authorList>
    </citation>
    <scope>NUCLEOTIDE SEQUENCE</scope>
    <source>
        <strain evidence="12">NSJ-68</strain>
    </source>
</reference>
<comment type="catalytic activity">
    <reaction evidence="7 9">
        <text>L-ribulose + ATP = L-ribulose 5-phosphate + ADP + H(+)</text>
        <dbReference type="Rhea" id="RHEA:22072"/>
        <dbReference type="ChEBI" id="CHEBI:15378"/>
        <dbReference type="ChEBI" id="CHEBI:16880"/>
        <dbReference type="ChEBI" id="CHEBI:30616"/>
        <dbReference type="ChEBI" id="CHEBI:58226"/>
        <dbReference type="ChEBI" id="CHEBI:456216"/>
        <dbReference type="EC" id="2.7.1.16"/>
    </reaction>
</comment>
<dbReference type="SUPFAM" id="SSF53067">
    <property type="entry name" value="Actin-like ATPase domain"/>
    <property type="match status" value="2"/>
</dbReference>
<keyword evidence="3 7" id="KW-0418">Kinase</keyword>
<evidence type="ECO:0000256" key="6">
    <source>
        <dbReference type="ARBA" id="ARBA00023277"/>
    </source>
</evidence>
<dbReference type="GO" id="GO:0008741">
    <property type="term" value="F:ribulokinase activity"/>
    <property type="evidence" value="ECO:0007669"/>
    <property type="project" value="UniProtKB-UniRule"/>
</dbReference>
<dbReference type="Pfam" id="PF00370">
    <property type="entry name" value="FGGY_N"/>
    <property type="match status" value="1"/>
</dbReference>
<dbReference type="InterPro" id="IPR018485">
    <property type="entry name" value="FGGY_C"/>
</dbReference>
<evidence type="ECO:0000313" key="13">
    <source>
        <dbReference type="Proteomes" id="UP000649345"/>
    </source>
</evidence>
<keyword evidence="5 7" id="KW-0054">Arabinose catabolism</keyword>
<dbReference type="PANTHER" id="PTHR43435">
    <property type="entry name" value="RIBULOKINASE"/>
    <property type="match status" value="1"/>
</dbReference>
<comment type="catalytic activity">
    <reaction evidence="7">
        <text>D-ribulose + ATP = D-ribulose 5-phosphate + ADP + H(+)</text>
        <dbReference type="Rhea" id="RHEA:17601"/>
        <dbReference type="ChEBI" id="CHEBI:15378"/>
        <dbReference type="ChEBI" id="CHEBI:17173"/>
        <dbReference type="ChEBI" id="CHEBI:30616"/>
        <dbReference type="ChEBI" id="CHEBI:58121"/>
        <dbReference type="ChEBI" id="CHEBI:456216"/>
        <dbReference type="EC" id="2.7.1.16"/>
    </reaction>
</comment>
<keyword evidence="6 7" id="KW-0119">Carbohydrate metabolism</keyword>
<evidence type="ECO:0000313" key="12">
    <source>
        <dbReference type="EMBL" id="MBC5660455.1"/>
    </source>
</evidence>
<dbReference type="EC" id="2.7.1.16" evidence="7 8"/>
<evidence type="ECO:0000256" key="5">
    <source>
        <dbReference type="ARBA" id="ARBA00022935"/>
    </source>
</evidence>
<dbReference type="Proteomes" id="UP000649345">
    <property type="component" value="Unassembled WGS sequence"/>
</dbReference>
<dbReference type="NCBIfam" id="TIGR01234">
    <property type="entry name" value="L-ribulokinase"/>
    <property type="match status" value="1"/>
</dbReference>
<dbReference type="GO" id="GO:0019150">
    <property type="term" value="F:D-ribulokinase activity"/>
    <property type="evidence" value="ECO:0007669"/>
    <property type="project" value="TreeGrafter"/>
</dbReference>
<dbReference type="GO" id="GO:0005524">
    <property type="term" value="F:ATP binding"/>
    <property type="evidence" value="ECO:0007669"/>
    <property type="project" value="UniProtKB-UniRule"/>
</dbReference>
<evidence type="ECO:0000259" key="11">
    <source>
        <dbReference type="Pfam" id="PF02782"/>
    </source>
</evidence>
<dbReference type="CDD" id="cd07781">
    <property type="entry name" value="ASKHA_NBD_FGGY_L-RBK"/>
    <property type="match status" value="1"/>
</dbReference>
<dbReference type="PROSITE" id="PS00445">
    <property type="entry name" value="FGGY_KINASES_2"/>
    <property type="match status" value="1"/>
</dbReference>
<dbReference type="GO" id="GO:0019569">
    <property type="term" value="P:L-arabinose catabolic process to D-xylulose 5-phosphate"/>
    <property type="evidence" value="ECO:0007669"/>
    <property type="project" value="UniProtKB-UniRule"/>
</dbReference>
<evidence type="ECO:0000256" key="2">
    <source>
        <dbReference type="ARBA" id="ARBA00022741"/>
    </source>
</evidence>
<dbReference type="NCBIfam" id="NF003154">
    <property type="entry name" value="PRK04123.1"/>
    <property type="match status" value="1"/>
</dbReference>
<evidence type="ECO:0000256" key="4">
    <source>
        <dbReference type="ARBA" id="ARBA00022840"/>
    </source>
</evidence>
<gene>
    <name evidence="7" type="primary">araB</name>
    <name evidence="12" type="ORF">H8S44_11810</name>
</gene>
<dbReference type="InterPro" id="IPR018484">
    <property type="entry name" value="FGGY_N"/>
</dbReference>
<accession>A0A923LE28</accession>
<keyword evidence="1 7" id="KW-0808">Transferase</keyword>
<comment type="similarity">
    <text evidence="7 9">Belongs to the ribulokinase family.</text>
</comment>
<dbReference type="InterPro" id="IPR000577">
    <property type="entry name" value="Carb_kinase_FGGY"/>
</dbReference>
<keyword evidence="13" id="KW-1185">Reference proteome</keyword>
<comment type="caution">
    <text evidence="12">The sequence shown here is derived from an EMBL/GenBank/DDBJ whole genome shotgun (WGS) entry which is preliminary data.</text>
</comment>
<feature type="domain" description="Carbohydrate kinase FGGY C-terminal" evidence="11">
    <location>
        <begin position="294"/>
        <end position="491"/>
    </location>
</feature>
<evidence type="ECO:0000256" key="3">
    <source>
        <dbReference type="ARBA" id="ARBA00022777"/>
    </source>
</evidence>
<dbReference type="InterPro" id="IPR005929">
    <property type="entry name" value="Ribulokinase"/>
</dbReference>
<evidence type="ECO:0000256" key="9">
    <source>
        <dbReference type="RuleBase" id="RU003455"/>
    </source>
</evidence>